<dbReference type="EMBL" id="LLZJ01000383">
    <property type="protein sequence ID" value="KUL47692.1"/>
    <property type="molecule type" value="Genomic_DNA"/>
</dbReference>
<proteinExistence type="predicted"/>
<evidence type="ECO:0000313" key="1">
    <source>
        <dbReference type="EMBL" id="KUL47692.1"/>
    </source>
</evidence>
<evidence type="ECO:0008006" key="3">
    <source>
        <dbReference type="Google" id="ProtNLM"/>
    </source>
</evidence>
<accession>A0A0X3VTS8</accession>
<dbReference type="SUPFAM" id="SSF55729">
    <property type="entry name" value="Acyl-CoA N-acyltransferases (Nat)"/>
    <property type="match status" value="1"/>
</dbReference>
<dbReference type="Proteomes" id="UP000053413">
    <property type="component" value="Unassembled WGS sequence"/>
</dbReference>
<protein>
    <recommendedName>
        <fullName evidence="3">N-acetyltransferase domain-containing protein</fullName>
    </recommendedName>
</protein>
<organism evidence="1 2">
    <name type="scientific">Streptomyces violaceusniger</name>
    <dbReference type="NCBI Taxonomy" id="68280"/>
    <lineage>
        <taxon>Bacteria</taxon>
        <taxon>Bacillati</taxon>
        <taxon>Actinomycetota</taxon>
        <taxon>Actinomycetes</taxon>
        <taxon>Kitasatosporales</taxon>
        <taxon>Streptomycetaceae</taxon>
        <taxon>Streptomyces</taxon>
        <taxon>Streptomyces violaceusniger group</taxon>
    </lineage>
</organism>
<dbReference type="AlphaFoldDB" id="A0A0X3VTS8"/>
<reference evidence="2" key="1">
    <citation type="submission" date="2015-10" db="EMBL/GenBank/DDBJ databases">
        <authorList>
            <person name="Ju K.-S."/>
            <person name="Doroghazi J.R."/>
            <person name="Metcalf W.W."/>
        </authorList>
    </citation>
    <scope>NUCLEOTIDE SEQUENCE [LARGE SCALE GENOMIC DNA]</scope>
    <source>
        <strain evidence="2">NRRL F-8817</strain>
    </source>
</reference>
<sequence length="86" mass="9546">MLAVIPASGVHEQAAWDSRTAIATPHRLEANVQPDSTSPLNLKRLGFQREGCSTAFRFINGEWSDHERWAITAEMAQAEAPWPKTS</sequence>
<name>A0A0X3VTS8_STRVO</name>
<gene>
    <name evidence="1" type="ORF">ADL28_31805</name>
</gene>
<dbReference type="InterPro" id="IPR016181">
    <property type="entry name" value="Acyl_CoA_acyltransferase"/>
</dbReference>
<comment type="caution">
    <text evidence="1">The sequence shown here is derived from an EMBL/GenBank/DDBJ whole genome shotgun (WGS) entry which is preliminary data.</text>
</comment>
<dbReference type="Gene3D" id="3.40.630.30">
    <property type="match status" value="1"/>
</dbReference>
<evidence type="ECO:0000313" key="2">
    <source>
        <dbReference type="Proteomes" id="UP000053413"/>
    </source>
</evidence>